<organism evidence="2 3">
    <name type="scientific">Melipona bicolor</name>
    <dbReference type="NCBI Taxonomy" id="60889"/>
    <lineage>
        <taxon>Eukaryota</taxon>
        <taxon>Metazoa</taxon>
        <taxon>Ecdysozoa</taxon>
        <taxon>Arthropoda</taxon>
        <taxon>Hexapoda</taxon>
        <taxon>Insecta</taxon>
        <taxon>Pterygota</taxon>
        <taxon>Neoptera</taxon>
        <taxon>Endopterygota</taxon>
        <taxon>Hymenoptera</taxon>
        <taxon>Apocrita</taxon>
        <taxon>Aculeata</taxon>
        <taxon>Apoidea</taxon>
        <taxon>Anthophila</taxon>
        <taxon>Apidae</taxon>
        <taxon>Melipona</taxon>
    </lineage>
</organism>
<gene>
    <name evidence="2" type="ORF">K0M31_012040</name>
</gene>
<dbReference type="EMBL" id="JAHYIQ010000003">
    <property type="protein sequence ID" value="KAK1134258.1"/>
    <property type="molecule type" value="Genomic_DNA"/>
</dbReference>
<feature type="compositionally biased region" description="Basic and acidic residues" evidence="1">
    <location>
        <begin position="1"/>
        <end position="43"/>
    </location>
</feature>
<reference evidence="2" key="1">
    <citation type="submission" date="2021-10" db="EMBL/GenBank/DDBJ databases">
        <title>Melipona bicolor Genome sequencing and assembly.</title>
        <authorList>
            <person name="Araujo N.S."/>
            <person name="Arias M.C."/>
        </authorList>
    </citation>
    <scope>NUCLEOTIDE SEQUENCE</scope>
    <source>
        <strain evidence="2">USP_2M_L1-L4_2017</strain>
        <tissue evidence="2">Whole body</tissue>
    </source>
</reference>
<dbReference type="Proteomes" id="UP001177670">
    <property type="component" value="Unassembled WGS sequence"/>
</dbReference>
<protein>
    <submittedName>
        <fullName evidence="2">Uncharacterized protein</fullName>
    </submittedName>
</protein>
<accession>A0AA40KVA4</accession>
<sequence length="89" mass="10204">MRGPERTRKAQKGTERPREPQRGSERHREAQRGPEKTREDQRGPEGAAGISRSISPVKRAKRYAGDRLDVDVHMDELSTMRIIGNKVRK</sequence>
<comment type="caution">
    <text evidence="2">The sequence shown here is derived from an EMBL/GenBank/DDBJ whole genome shotgun (WGS) entry which is preliminary data.</text>
</comment>
<evidence type="ECO:0000313" key="3">
    <source>
        <dbReference type="Proteomes" id="UP001177670"/>
    </source>
</evidence>
<evidence type="ECO:0000256" key="1">
    <source>
        <dbReference type="SAM" id="MobiDB-lite"/>
    </source>
</evidence>
<evidence type="ECO:0000313" key="2">
    <source>
        <dbReference type="EMBL" id="KAK1134258.1"/>
    </source>
</evidence>
<feature type="region of interest" description="Disordered" evidence="1">
    <location>
        <begin position="1"/>
        <end position="60"/>
    </location>
</feature>
<proteinExistence type="predicted"/>
<keyword evidence="3" id="KW-1185">Reference proteome</keyword>
<name>A0AA40KVA4_9HYME</name>
<dbReference type="AlphaFoldDB" id="A0AA40KVA4"/>